<dbReference type="Pfam" id="PF17316">
    <property type="entry name" value="Perilipin_2"/>
    <property type="match status" value="1"/>
</dbReference>
<accession>A0A3D8QTK5</accession>
<comment type="caution">
    <text evidence="1">The sequence shown here is derived from an EMBL/GenBank/DDBJ whole genome shotgun (WGS) entry which is preliminary data.</text>
</comment>
<name>A0A3D8QTK5_9HELO</name>
<protein>
    <submittedName>
        <fullName evidence="1">Putative CAP20-virulence factor</fullName>
    </submittedName>
</protein>
<gene>
    <name evidence="1" type="ORF">BP6252_10641</name>
</gene>
<evidence type="ECO:0000313" key="1">
    <source>
        <dbReference type="EMBL" id="RDW64990.1"/>
    </source>
</evidence>
<dbReference type="STRING" id="1849047.A0A3D8QTK5"/>
<reference evidence="1 2" key="1">
    <citation type="journal article" date="2018" name="IMA Fungus">
        <title>IMA Genome-F 9: Draft genome sequence of Annulohypoxylon stygium, Aspergillus mulundensis, Berkeleyomyces basicola (syn. Thielaviopsis basicola), Ceratocystis smalleyi, two Cercospora beticola strains, Coleophoma cylindrospora, Fusarium fracticaudum, Phialophora cf. hyalina, and Morchella septimelata.</title>
        <authorList>
            <person name="Wingfield B.D."/>
            <person name="Bills G.F."/>
            <person name="Dong Y."/>
            <person name="Huang W."/>
            <person name="Nel W.J."/>
            <person name="Swalarsk-Parry B.S."/>
            <person name="Vaghefi N."/>
            <person name="Wilken P.M."/>
            <person name="An Z."/>
            <person name="de Beer Z.W."/>
            <person name="De Vos L."/>
            <person name="Chen L."/>
            <person name="Duong T.A."/>
            <person name="Gao Y."/>
            <person name="Hammerbacher A."/>
            <person name="Kikkert J.R."/>
            <person name="Li Y."/>
            <person name="Li H."/>
            <person name="Li K."/>
            <person name="Li Q."/>
            <person name="Liu X."/>
            <person name="Ma X."/>
            <person name="Naidoo K."/>
            <person name="Pethybridge S.J."/>
            <person name="Sun J."/>
            <person name="Steenkamp E.T."/>
            <person name="van der Nest M.A."/>
            <person name="van Wyk S."/>
            <person name="Wingfield M.J."/>
            <person name="Xiong C."/>
            <person name="Yue Q."/>
            <person name="Zhang X."/>
        </authorList>
    </citation>
    <scope>NUCLEOTIDE SEQUENCE [LARGE SCALE GENOMIC DNA]</scope>
    <source>
        <strain evidence="1 2">BP6252</strain>
    </source>
</reference>
<proteinExistence type="predicted"/>
<sequence length="220" mass="24307">MAARRPRCWRVTDSDSSIDTYMPHSEASEAPIITTTDTMTQVNGETPSSAFLNHLTSYPVVSDSITTFKSHPIGKKTINLSATSFDKFGKPVMPYFKAYYSKFSPYIIPYAKKADSIGDNTLNTIDSKFPTIKKSTEELYEEGKGFVFLPLKLSMDGKDYVFKTFNAEKKNVGAEGIVGYGKAALATGLVVSSDTLSWISSFLSKKKTEVKEVANEKLNN</sequence>
<dbReference type="Proteomes" id="UP000256645">
    <property type="component" value="Unassembled WGS sequence"/>
</dbReference>
<keyword evidence="2" id="KW-1185">Reference proteome</keyword>
<evidence type="ECO:0000313" key="2">
    <source>
        <dbReference type="Proteomes" id="UP000256645"/>
    </source>
</evidence>
<dbReference type="OrthoDB" id="376826at2759"/>
<organism evidence="1 2">
    <name type="scientific">Coleophoma cylindrospora</name>
    <dbReference type="NCBI Taxonomy" id="1849047"/>
    <lineage>
        <taxon>Eukaryota</taxon>
        <taxon>Fungi</taxon>
        <taxon>Dikarya</taxon>
        <taxon>Ascomycota</taxon>
        <taxon>Pezizomycotina</taxon>
        <taxon>Leotiomycetes</taxon>
        <taxon>Helotiales</taxon>
        <taxon>Dermateaceae</taxon>
        <taxon>Coleophoma</taxon>
    </lineage>
</organism>
<dbReference type="AlphaFoldDB" id="A0A3D8QTK5"/>
<dbReference type="EMBL" id="PDLM01000012">
    <property type="protein sequence ID" value="RDW64990.1"/>
    <property type="molecule type" value="Genomic_DNA"/>
</dbReference>